<evidence type="ECO:0000313" key="2">
    <source>
        <dbReference type="Proteomes" id="UP000216961"/>
    </source>
</evidence>
<reference evidence="1 2" key="1">
    <citation type="submission" date="2017-07" db="EMBL/GenBank/DDBJ databases">
        <title>Isolation and whole genome analysis of endospore-forming bacteria from heroin.</title>
        <authorList>
            <person name="Kalinowski J."/>
            <person name="Ahrens B."/>
            <person name="Al-Dilaimi A."/>
            <person name="Winkler A."/>
            <person name="Wibberg D."/>
            <person name="Schleenbecker U."/>
            <person name="Ruckert C."/>
            <person name="Wolfel R."/>
            <person name="Grass G."/>
        </authorList>
    </citation>
    <scope>NUCLEOTIDE SEQUENCE [LARGE SCALE GENOMIC DNA]</scope>
    <source>
        <strain evidence="1 2">7521-2</strain>
    </source>
</reference>
<organism evidence="1 2">
    <name type="scientific">Niallia circulans</name>
    <name type="common">Bacillus circulans</name>
    <dbReference type="NCBI Taxonomy" id="1397"/>
    <lineage>
        <taxon>Bacteria</taxon>
        <taxon>Bacillati</taxon>
        <taxon>Bacillota</taxon>
        <taxon>Bacilli</taxon>
        <taxon>Bacillales</taxon>
        <taxon>Bacillaceae</taxon>
        <taxon>Niallia</taxon>
    </lineage>
</organism>
<accession>A0AA91Z313</accession>
<protein>
    <submittedName>
        <fullName evidence="1">Uncharacterized protein</fullName>
    </submittedName>
</protein>
<comment type="caution">
    <text evidence="1">The sequence shown here is derived from an EMBL/GenBank/DDBJ whole genome shotgun (WGS) entry which is preliminary data.</text>
</comment>
<gene>
    <name evidence="1" type="ORF">CHH57_01585</name>
</gene>
<proteinExistence type="predicted"/>
<sequence>MKDYSNYHNINTNDKIHRDGMTLLEHSLNGFESYEAFVDSYPTPIRVLIYQKYDSDSETKRVIGHIADIERGNILNINKQDWLVVTIPEDNKIYRKADMKICNSFFPAITDKTKVLMRDDQGNVIRDKFGDPVYQWVGGEEFLVPCIVESSIKDREKNSQLNLPDGRIVITMKYQPISNVKDNSEFMMYDNTYKIVNVDKTKVINEVGLMTITADIIPSEVTS</sequence>
<dbReference type="RefSeq" id="WP_095328571.1">
    <property type="nucleotide sequence ID" value="NZ_NPBQ01000013.1"/>
</dbReference>
<dbReference type="EMBL" id="NPBQ01000013">
    <property type="protein sequence ID" value="PAD85029.1"/>
    <property type="molecule type" value="Genomic_DNA"/>
</dbReference>
<name>A0AA91Z313_NIACI</name>
<dbReference type="Proteomes" id="UP000216961">
    <property type="component" value="Unassembled WGS sequence"/>
</dbReference>
<dbReference type="AlphaFoldDB" id="A0AA91Z313"/>
<evidence type="ECO:0000313" key="1">
    <source>
        <dbReference type="EMBL" id="PAD85029.1"/>
    </source>
</evidence>